<organism evidence="2 3">
    <name type="scientific">Acaulospora morrowiae</name>
    <dbReference type="NCBI Taxonomy" id="94023"/>
    <lineage>
        <taxon>Eukaryota</taxon>
        <taxon>Fungi</taxon>
        <taxon>Fungi incertae sedis</taxon>
        <taxon>Mucoromycota</taxon>
        <taxon>Glomeromycotina</taxon>
        <taxon>Glomeromycetes</taxon>
        <taxon>Diversisporales</taxon>
        <taxon>Acaulosporaceae</taxon>
        <taxon>Acaulospora</taxon>
    </lineage>
</organism>
<evidence type="ECO:0000256" key="1">
    <source>
        <dbReference type="SAM" id="Phobius"/>
    </source>
</evidence>
<sequence>MNLMNLNDIVNYLRFHLKNLVLWTAFSVSLKCLFLILNHITSKYNS</sequence>
<evidence type="ECO:0000313" key="3">
    <source>
        <dbReference type="Proteomes" id="UP000789342"/>
    </source>
</evidence>
<protein>
    <submittedName>
        <fullName evidence="2">6757_t:CDS:1</fullName>
    </submittedName>
</protein>
<keyword evidence="1" id="KW-1133">Transmembrane helix</keyword>
<dbReference type="EMBL" id="CAJVPV010001745">
    <property type="protein sequence ID" value="CAG8507056.1"/>
    <property type="molecule type" value="Genomic_DNA"/>
</dbReference>
<keyword evidence="1" id="KW-0472">Membrane</keyword>
<proteinExistence type="predicted"/>
<evidence type="ECO:0000313" key="2">
    <source>
        <dbReference type="EMBL" id="CAG8507056.1"/>
    </source>
</evidence>
<reference evidence="2" key="1">
    <citation type="submission" date="2021-06" db="EMBL/GenBank/DDBJ databases">
        <authorList>
            <person name="Kallberg Y."/>
            <person name="Tangrot J."/>
            <person name="Rosling A."/>
        </authorList>
    </citation>
    <scope>NUCLEOTIDE SEQUENCE</scope>
    <source>
        <strain evidence="2">CL551</strain>
    </source>
</reference>
<name>A0A9N8ZUE1_9GLOM</name>
<comment type="caution">
    <text evidence="2">The sequence shown here is derived from an EMBL/GenBank/DDBJ whole genome shotgun (WGS) entry which is preliminary data.</text>
</comment>
<keyword evidence="1" id="KW-0812">Transmembrane</keyword>
<keyword evidence="3" id="KW-1185">Reference proteome</keyword>
<feature type="transmembrane region" description="Helical" evidence="1">
    <location>
        <begin position="20"/>
        <end position="40"/>
    </location>
</feature>
<accession>A0A9N8ZUE1</accession>
<dbReference type="AlphaFoldDB" id="A0A9N8ZUE1"/>
<dbReference type="Proteomes" id="UP000789342">
    <property type="component" value="Unassembled WGS sequence"/>
</dbReference>
<gene>
    <name evidence="2" type="ORF">AMORRO_LOCUS3541</name>
</gene>